<dbReference type="InParanoid" id="A0A0V1BSJ1"/>
<comment type="caution">
    <text evidence="1">The sequence shown here is derived from an EMBL/GenBank/DDBJ whole genome shotgun (WGS) entry which is preliminary data.</text>
</comment>
<dbReference type="Proteomes" id="UP000054776">
    <property type="component" value="Unassembled WGS sequence"/>
</dbReference>
<sequence length="220" mass="25437">MEICKHNSGTNVNLFFIIKIFFHNISRNTQSGNVVPSSLNIQMCWATARGTCSTIIPHFITISESCLIMLYPNVYHCHDLETNATKEWHVRNIIPLLKVFAVRQLEAHGLPKRVPIFDCHDLEINATKEWHARNIIPLLKVINQRYASLDRIMVYPNVYDCHDLEINATKEWHARNIIPLLKVINQRYASLDRIVNECALVHDVNFSTISQEIRNQPTTP</sequence>
<protein>
    <submittedName>
        <fullName evidence="1">Uncharacterized protein</fullName>
    </submittedName>
</protein>
<accession>A0A0V1BSJ1</accession>
<organism evidence="1 2">
    <name type="scientific">Trichinella spiralis</name>
    <name type="common">Trichina worm</name>
    <dbReference type="NCBI Taxonomy" id="6334"/>
    <lineage>
        <taxon>Eukaryota</taxon>
        <taxon>Metazoa</taxon>
        <taxon>Ecdysozoa</taxon>
        <taxon>Nematoda</taxon>
        <taxon>Enoplea</taxon>
        <taxon>Dorylaimia</taxon>
        <taxon>Trichinellida</taxon>
        <taxon>Trichinellidae</taxon>
        <taxon>Trichinella</taxon>
    </lineage>
</organism>
<proteinExistence type="predicted"/>
<keyword evidence="2" id="KW-1185">Reference proteome</keyword>
<reference evidence="1 2" key="1">
    <citation type="submission" date="2015-01" db="EMBL/GenBank/DDBJ databases">
        <title>Evolution of Trichinella species and genotypes.</title>
        <authorList>
            <person name="Korhonen P.K."/>
            <person name="Edoardo P."/>
            <person name="Giuseppe L.R."/>
            <person name="Gasser R.B."/>
        </authorList>
    </citation>
    <scope>NUCLEOTIDE SEQUENCE [LARGE SCALE GENOMIC DNA]</scope>
    <source>
        <strain evidence="1">ISS3</strain>
    </source>
</reference>
<evidence type="ECO:0000313" key="2">
    <source>
        <dbReference type="Proteomes" id="UP000054776"/>
    </source>
</evidence>
<evidence type="ECO:0000313" key="1">
    <source>
        <dbReference type="EMBL" id="KRY39784.1"/>
    </source>
</evidence>
<name>A0A0V1BSJ1_TRISP</name>
<dbReference type="EMBL" id="JYDH01000016">
    <property type="protein sequence ID" value="KRY39784.1"/>
    <property type="molecule type" value="Genomic_DNA"/>
</dbReference>
<dbReference type="AlphaFoldDB" id="A0A0V1BSJ1"/>
<gene>
    <name evidence="1" type="ORF">T01_11064</name>
</gene>